<dbReference type="SUPFAM" id="SSF82657">
    <property type="entry name" value="BolA-like"/>
    <property type="match status" value="1"/>
</dbReference>
<dbReference type="PIRSF" id="PIRSF003113">
    <property type="entry name" value="BolA"/>
    <property type="match status" value="1"/>
</dbReference>
<name>A0A0C1MU77_9RICK</name>
<comment type="caution">
    <text evidence="2">The sequence shown here is derived from an EMBL/GenBank/DDBJ whole genome shotgun (WGS) entry which is preliminary data.</text>
</comment>
<evidence type="ECO:0000256" key="1">
    <source>
        <dbReference type="RuleBase" id="RU003860"/>
    </source>
</evidence>
<dbReference type="PANTHER" id="PTHR46230:SF7">
    <property type="entry name" value="BOLA-LIKE PROTEIN 1"/>
    <property type="match status" value="1"/>
</dbReference>
<evidence type="ECO:0000313" key="2">
    <source>
        <dbReference type="EMBL" id="KIE05647.1"/>
    </source>
</evidence>
<dbReference type="InterPro" id="IPR002634">
    <property type="entry name" value="BolA"/>
</dbReference>
<dbReference type="InterPro" id="IPR036065">
    <property type="entry name" value="BolA-like_sf"/>
</dbReference>
<gene>
    <name evidence="2" type="ORF">NF27_DP01910</name>
</gene>
<dbReference type="Pfam" id="PF01722">
    <property type="entry name" value="BolA"/>
    <property type="match status" value="1"/>
</dbReference>
<sequence>MCDGADIMVSIIKIDNKLRSAFHPDYLEVSDDSLAHKGHLNYKQGTVTHIKIKIKSSSFKDKTKISMHQLIYKTLAEEIKMGLHAISIEADE</sequence>
<reference evidence="2 3" key="1">
    <citation type="submission" date="2014-11" db="EMBL/GenBank/DDBJ databases">
        <title>A Rickettsiales Symbiont of Amoebae With Ancient Features.</title>
        <authorList>
            <person name="Schulz F."/>
            <person name="Martijn J."/>
            <person name="Wascher F."/>
            <person name="Kostanjsek R."/>
            <person name="Ettema T.J."/>
            <person name="Horn M."/>
        </authorList>
    </citation>
    <scope>NUCLEOTIDE SEQUENCE [LARGE SCALE GENOMIC DNA]</scope>
    <source>
        <strain evidence="2 3">UWC36</strain>
    </source>
</reference>
<evidence type="ECO:0000313" key="3">
    <source>
        <dbReference type="Proteomes" id="UP000031258"/>
    </source>
</evidence>
<dbReference type="AlphaFoldDB" id="A0A0C1MU77"/>
<dbReference type="GO" id="GO:0016226">
    <property type="term" value="P:iron-sulfur cluster assembly"/>
    <property type="evidence" value="ECO:0007669"/>
    <property type="project" value="TreeGrafter"/>
</dbReference>
<proteinExistence type="inferred from homology"/>
<comment type="similarity">
    <text evidence="1">Belongs to the BolA/IbaG family.</text>
</comment>
<dbReference type="Proteomes" id="UP000031258">
    <property type="component" value="Unassembled WGS sequence"/>
</dbReference>
<protein>
    <recommendedName>
        <fullName evidence="4">BolA family transcriptional regulator</fullName>
    </recommendedName>
</protein>
<keyword evidence="3" id="KW-1185">Reference proteome</keyword>
<dbReference type="PANTHER" id="PTHR46230">
    <property type="match status" value="1"/>
</dbReference>
<dbReference type="EMBL" id="JSWE01000092">
    <property type="protein sequence ID" value="KIE05647.1"/>
    <property type="molecule type" value="Genomic_DNA"/>
</dbReference>
<organism evidence="2 3">
    <name type="scientific">Candidatus Jidaibacter acanthamoebae</name>
    <dbReference type="NCBI Taxonomy" id="86105"/>
    <lineage>
        <taxon>Bacteria</taxon>
        <taxon>Pseudomonadati</taxon>
        <taxon>Pseudomonadota</taxon>
        <taxon>Alphaproteobacteria</taxon>
        <taxon>Rickettsiales</taxon>
        <taxon>Candidatus Midichloriaceae</taxon>
        <taxon>Candidatus Jidaibacter</taxon>
    </lineage>
</organism>
<dbReference type="STRING" id="86105.NF27_DP01910"/>
<accession>A0A0C1MU77</accession>
<dbReference type="Gene3D" id="3.30.300.90">
    <property type="entry name" value="BolA-like"/>
    <property type="match status" value="1"/>
</dbReference>
<evidence type="ECO:0008006" key="4">
    <source>
        <dbReference type="Google" id="ProtNLM"/>
    </source>
</evidence>